<comment type="function">
    <text evidence="11">This enzyme has both lysozyme (acetylmuramidase) and diacetylmuramidase activities.</text>
</comment>
<feature type="compositionally biased region" description="Low complexity" evidence="12">
    <location>
        <begin position="130"/>
        <end position="145"/>
    </location>
</feature>
<keyword evidence="8" id="KW-0378">Hydrolase</keyword>
<evidence type="ECO:0000256" key="4">
    <source>
        <dbReference type="ARBA" id="ARBA00012732"/>
    </source>
</evidence>
<keyword evidence="7" id="KW-0081">Bacteriolytic enzyme</keyword>
<dbReference type="PROSITE" id="PS51904">
    <property type="entry name" value="GLYCOSYL_HYDROL_F25_2"/>
    <property type="match status" value="1"/>
</dbReference>
<evidence type="ECO:0000256" key="8">
    <source>
        <dbReference type="ARBA" id="ARBA00022801"/>
    </source>
</evidence>
<dbReference type="GO" id="GO:0031640">
    <property type="term" value="P:killing of cells of another organism"/>
    <property type="evidence" value="ECO:0007669"/>
    <property type="project" value="UniProtKB-KW"/>
</dbReference>
<evidence type="ECO:0000256" key="5">
    <source>
        <dbReference type="ARBA" id="ARBA00022525"/>
    </source>
</evidence>
<keyword evidence="10" id="KW-0326">Glycosidase</keyword>
<keyword evidence="5" id="KW-0964">Secreted</keyword>
<evidence type="ECO:0000256" key="7">
    <source>
        <dbReference type="ARBA" id="ARBA00022638"/>
    </source>
</evidence>
<proteinExistence type="inferred from homology"/>
<comment type="catalytic activity">
    <reaction evidence="1">
        <text>Hydrolysis of (1-&gt;4)-beta-linkages between N-acetylmuramic acid and N-acetyl-D-glucosamine residues in a peptidoglycan and between N-acetyl-D-glucosamine residues in chitodextrins.</text>
        <dbReference type="EC" id="3.2.1.17"/>
    </reaction>
</comment>
<evidence type="ECO:0000256" key="6">
    <source>
        <dbReference type="ARBA" id="ARBA00022529"/>
    </source>
</evidence>
<feature type="region of interest" description="Disordered" evidence="12">
    <location>
        <begin position="71"/>
        <end position="145"/>
    </location>
</feature>
<evidence type="ECO:0000256" key="9">
    <source>
        <dbReference type="ARBA" id="ARBA00023157"/>
    </source>
</evidence>
<feature type="signal peptide" evidence="13">
    <location>
        <begin position="1"/>
        <end position="28"/>
    </location>
</feature>
<dbReference type="SMART" id="SM00641">
    <property type="entry name" value="Glyco_25"/>
    <property type="match status" value="1"/>
</dbReference>
<dbReference type="GO" id="GO:0005576">
    <property type="term" value="C:extracellular region"/>
    <property type="evidence" value="ECO:0007669"/>
    <property type="project" value="UniProtKB-SubCell"/>
</dbReference>
<sequence length="631" mass="67500">MKAPPRLTLPAALTAAVLAITTLTPVAALEEAATTRSTTLSEERQGNLVSKVVESDGEIVSTLVDATTGEAVLPDPARAGTQPAAGDPHGGAVMGQWAKSESHFEQMAASSARTAEELAGDTDTDDDDGAAAGAADGDTAEEAVAGVASAESLGAAASWAPSGIKGTDVSNWQPSLNWSSLWNQGSRFAYVKTSEGDSIRNSLFQQQYAGAGAVGMHRGGYHFAIPTRDSSGAKQADYFINNGGGWSADGRTLPGLLDVENNPYPSLYGNQCYGFSQSEMVSWIRDFSNRYKARTGRVPAIYTNYYWWQDCTGNTSAFNDHPLHIAAYETTAPRVPSAWSTYDFWQYTDAGFTERIDANVFRGSTAQLQDLVRNRYYKPMGGRAPAGTPTGTPTQVSPAGYVVKGGIGNQYRALGGSSVFGTPTMNERGGLVNGGVYQRFSKNSTFYWSSPTGAWPVNFNGAIGRKFTANRYENGFGYPSTREITGLTGGGAYQVFRSGGAVNKVLWSPATGAQPVRETSGIGAAWKRAGYERGYGYPSTPEIGGLVNGGSYQLFRRGNDVHKILWSSASGAHAVKENSAIGREWKAAGSERGYGYPTTGEYRYGTEVRQKFSKNFTVHYSTTTKRTWATR</sequence>
<dbReference type="InterPro" id="IPR017853">
    <property type="entry name" value="GH"/>
</dbReference>
<comment type="similarity">
    <text evidence="3">Belongs to the glycosyl hydrolase 25 family.</text>
</comment>
<gene>
    <name evidence="14" type="ORF">GY22_09540</name>
</gene>
<evidence type="ECO:0000256" key="13">
    <source>
        <dbReference type="SAM" id="SignalP"/>
    </source>
</evidence>
<dbReference type="OrthoDB" id="287365at2"/>
<keyword evidence="13" id="KW-0732">Signal</keyword>
<dbReference type="InterPro" id="IPR002053">
    <property type="entry name" value="Glyco_hydro_25"/>
</dbReference>
<evidence type="ECO:0000313" key="15">
    <source>
        <dbReference type="Proteomes" id="UP000030466"/>
    </source>
</evidence>
<dbReference type="InterPro" id="IPR013207">
    <property type="entry name" value="LGFP"/>
</dbReference>
<evidence type="ECO:0000256" key="10">
    <source>
        <dbReference type="ARBA" id="ARBA00023295"/>
    </source>
</evidence>
<dbReference type="PANTHER" id="PTHR34135:SF2">
    <property type="entry name" value="LYSOZYME"/>
    <property type="match status" value="1"/>
</dbReference>
<dbReference type="GO" id="GO:0042742">
    <property type="term" value="P:defense response to bacterium"/>
    <property type="evidence" value="ECO:0007669"/>
    <property type="project" value="UniProtKB-KW"/>
</dbReference>
<dbReference type="AlphaFoldDB" id="A0A0A6VUI2"/>
<keyword evidence="6" id="KW-0929">Antimicrobial</keyword>
<evidence type="ECO:0000256" key="3">
    <source>
        <dbReference type="ARBA" id="ARBA00010646"/>
    </source>
</evidence>
<dbReference type="FunFam" id="3.20.20.80:FF:000060">
    <property type="entry name" value="Lysozyme M1"/>
    <property type="match status" value="1"/>
</dbReference>
<comment type="subcellular location">
    <subcellularLocation>
        <location evidence="2">Secreted</location>
    </subcellularLocation>
</comment>
<dbReference type="Pfam" id="PF01183">
    <property type="entry name" value="Glyco_hydro_25"/>
    <property type="match status" value="1"/>
</dbReference>
<protein>
    <recommendedName>
        <fullName evidence="4">lysozyme</fullName>
        <ecNumber evidence="4">3.2.1.17</ecNumber>
    </recommendedName>
</protein>
<dbReference type="GO" id="GO:0003796">
    <property type="term" value="F:lysozyme activity"/>
    <property type="evidence" value="ECO:0007669"/>
    <property type="project" value="UniProtKB-EC"/>
</dbReference>
<feature type="compositionally biased region" description="Acidic residues" evidence="12">
    <location>
        <begin position="118"/>
        <end position="129"/>
    </location>
</feature>
<dbReference type="GO" id="GO:0009253">
    <property type="term" value="P:peptidoglycan catabolic process"/>
    <property type="evidence" value="ECO:0007669"/>
    <property type="project" value="InterPro"/>
</dbReference>
<dbReference type="Gene3D" id="3.20.20.80">
    <property type="entry name" value="Glycosidases"/>
    <property type="match status" value="1"/>
</dbReference>
<reference evidence="14 15" key="1">
    <citation type="journal article" date="2003" name="Int. J. Syst. Evol. Microbiol.">
        <title>Kocuria polaris sp. nov., an orange-pigmented psychrophilic bacterium isolated from an Antarctic cyanobacterial mat sample.</title>
        <authorList>
            <person name="Reddy G.S."/>
            <person name="Prakash J.S."/>
            <person name="Prabahar V."/>
            <person name="Matsumoto G.I."/>
            <person name="Stackebrandt E."/>
            <person name="Shivaji S."/>
        </authorList>
    </citation>
    <scope>NUCLEOTIDE SEQUENCE [LARGE SCALE GENOMIC DNA]</scope>
    <source>
        <strain evidence="14 15">CMS 76or</strain>
    </source>
</reference>
<evidence type="ECO:0000256" key="12">
    <source>
        <dbReference type="SAM" id="MobiDB-lite"/>
    </source>
</evidence>
<comment type="caution">
    <text evidence="14">The sequence shown here is derived from an EMBL/GenBank/DDBJ whole genome shotgun (WGS) entry which is preliminary data.</text>
</comment>
<dbReference type="RefSeq" id="WP_035926633.1">
    <property type="nucleotide sequence ID" value="NZ_JSUH01000007.1"/>
</dbReference>
<dbReference type="PANTHER" id="PTHR34135">
    <property type="entry name" value="LYSOZYME"/>
    <property type="match status" value="1"/>
</dbReference>
<dbReference type="SUPFAM" id="SSF51445">
    <property type="entry name" value="(Trans)glycosidases"/>
    <property type="match status" value="1"/>
</dbReference>
<dbReference type="Proteomes" id="UP000030466">
    <property type="component" value="Unassembled WGS sequence"/>
</dbReference>
<evidence type="ECO:0000256" key="11">
    <source>
        <dbReference type="ARBA" id="ARBA00055588"/>
    </source>
</evidence>
<dbReference type="EC" id="3.2.1.17" evidence="4"/>
<keyword evidence="9" id="KW-1015">Disulfide bond</keyword>
<evidence type="ECO:0000313" key="14">
    <source>
        <dbReference type="EMBL" id="KHD97554.1"/>
    </source>
</evidence>
<evidence type="ECO:0000256" key="1">
    <source>
        <dbReference type="ARBA" id="ARBA00000632"/>
    </source>
</evidence>
<organism evidence="14 15">
    <name type="scientific">Kocuria rosea subsp. polaris</name>
    <dbReference type="NCBI Taxonomy" id="136273"/>
    <lineage>
        <taxon>Bacteria</taxon>
        <taxon>Bacillati</taxon>
        <taxon>Actinomycetota</taxon>
        <taxon>Actinomycetes</taxon>
        <taxon>Micrococcales</taxon>
        <taxon>Micrococcaceae</taxon>
        <taxon>Kocuria</taxon>
    </lineage>
</organism>
<evidence type="ECO:0000256" key="2">
    <source>
        <dbReference type="ARBA" id="ARBA00004613"/>
    </source>
</evidence>
<name>A0A0A6VUI2_KOCRO</name>
<dbReference type="EMBL" id="JSUH01000007">
    <property type="protein sequence ID" value="KHD97554.1"/>
    <property type="molecule type" value="Genomic_DNA"/>
</dbReference>
<accession>A0A0A6VUI2</accession>
<feature type="chain" id="PRO_5002033328" description="lysozyme" evidence="13">
    <location>
        <begin position="29"/>
        <end position="631"/>
    </location>
</feature>
<dbReference type="Pfam" id="PF08310">
    <property type="entry name" value="LGFP"/>
    <property type="match status" value="3"/>
</dbReference>
<keyword evidence="15" id="KW-1185">Reference proteome</keyword>
<dbReference type="GO" id="GO:0016052">
    <property type="term" value="P:carbohydrate catabolic process"/>
    <property type="evidence" value="ECO:0007669"/>
    <property type="project" value="TreeGrafter"/>
</dbReference>
<dbReference type="GO" id="GO:0016998">
    <property type="term" value="P:cell wall macromolecule catabolic process"/>
    <property type="evidence" value="ECO:0007669"/>
    <property type="project" value="InterPro"/>
</dbReference>
<dbReference type="InterPro" id="IPR018077">
    <property type="entry name" value="Glyco_hydro_fam25_subgr"/>
</dbReference>